<keyword evidence="3" id="KW-1185">Reference proteome</keyword>
<gene>
    <name evidence="2" type="ORF">J2S11_002181</name>
</gene>
<keyword evidence="1" id="KW-0812">Transmembrane</keyword>
<keyword evidence="1" id="KW-0472">Membrane</keyword>
<sequence length="327" mass="37637">MFIEKGLKQEYKRKAGTLQAPEEVEQHVFQHIQDLNGQKNRQGKVAAFLAKFSLLQRMPRTAVIAVVLVLLVGFGFGVTQLFSMEMDHALFEVEYDKRFTLVHTSSEEIMSQLKSVQSQLEPGEAAIVYLPELEKEAFPHFREYPFMKVGNPILYQDLNQWSEILGSPYNLVKQPNYLPEDFTLQGGVLDLEYWGALSWEGMQLGEELVQSAQGNMEWVRYTEPEYTPTFVYEDASKNKIFVSPFYVGEEVMKMIMTVNSFTDYEQVNIRGDEGFYTNNSDHILYEGDVQGLSWFEKIGESVFQYSILTNSPDVTKEDLIKMAESVR</sequence>
<dbReference type="Proteomes" id="UP001235840">
    <property type="component" value="Unassembled WGS sequence"/>
</dbReference>
<keyword evidence="1" id="KW-1133">Transmembrane helix</keyword>
<comment type="caution">
    <text evidence="2">The sequence shown here is derived from an EMBL/GenBank/DDBJ whole genome shotgun (WGS) entry which is preliminary data.</text>
</comment>
<name>A0ABT9VZK1_9BACI</name>
<dbReference type="RefSeq" id="WP_307394341.1">
    <property type="nucleotide sequence ID" value="NZ_BAAADK010000048.1"/>
</dbReference>
<evidence type="ECO:0008006" key="4">
    <source>
        <dbReference type="Google" id="ProtNLM"/>
    </source>
</evidence>
<feature type="transmembrane region" description="Helical" evidence="1">
    <location>
        <begin position="61"/>
        <end position="82"/>
    </location>
</feature>
<evidence type="ECO:0000313" key="2">
    <source>
        <dbReference type="EMBL" id="MDQ0166280.1"/>
    </source>
</evidence>
<reference evidence="2 3" key="1">
    <citation type="submission" date="2023-07" db="EMBL/GenBank/DDBJ databases">
        <title>Genomic Encyclopedia of Type Strains, Phase IV (KMG-IV): sequencing the most valuable type-strain genomes for metagenomic binning, comparative biology and taxonomic classification.</title>
        <authorList>
            <person name="Goeker M."/>
        </authorList>
    </citation>
    <scope>NUCLEOTIDE SEQUENCE [LARGE SCALE GENOMIC DNA]</scope>
    <source>
        <strain evidence="2 3">DSM 12751</strain>
    </source>
</reference>
<proteinExistence type="predicted"/>
<protein>
    <recommendedName>
        <fullName evidence="4">DUF4367 domain-containing protein</fullName>
    </recommendedName>
</protein>
<accession>A0ABT9VZK1</accession>
<organism evidence="2 3">
    <name type="scientific">Caldalkalibacillus horti</name>
    <dbReference type="NCBI Taxonomy" id="77523"/>
    <lineage>
        <taxon>Bacteria</taxon>
        <taxon>Bacillati</taxon>
        <taxon>Bacillota</taxon>
        <taxon>Bacilli</taxon>
        <taxon>Bacillales</taxon>
        <taxon>Bacillaceae</taxon>
        <taxon>Caldalkalibacillus</taxon>
    </lineage>
</organism>
<evidence type="ECO:0000313" key="3">
    <source>
        <dbReference type="Proteomes" id="UP001235840"/>
    </source>
</evidence>
<dbReference type="EMBL" id="JAUSTY010000007">
    <property type="protein sequence ID" value="MDQ0166280.1"/>
    <property type="molecule type" value="Genomic_DNA"/>
</dbReference>
<evidence type="ECO:0000256" key="1">
    <source>
        <dbReference type="SAM" id="Phobius"/>
    </source>
</evidence>